<evidence type="ECO:0000256" key="13">
    <source>
        <dbReference type="ARBA" id="ARBA00023125"/>
    </source>
</evidence>
<name>A0A7T0G4A7_9BACT</name>
<dbReference type="FunFam" id="1.10.8.50:FF:000003">
    <property type="entry name" value="Formamidopyrimidine-DNA glycosylase"/>
    <property type="match status" value="1"/>
</dbReference>
<evidence type="ECO:0000313" key="23">
    <source>
        <dbReference type="EMBL" id="QPJ66275.1"/>
    </source>
</evidence>
<dbReference type="Pfam" id="PF06831">
    <property type="entry name" value="H2TH"/>
    <property type="match status" value="1"/>
</dbReference>
<keyword evidence="12" id="KW-0862">Zinc</keyword>
<comment type="catalytic activity">
    <reaction evidence="19">
        <text>2'-deoxyribonucleotide-(2'-deoxyribose 5'-phosphate)-2'-deoxyribonucleotide-DNA = a 3'-end 2'-deoxyribonucleotide-(2,3-dehydro-2,3-deoxyribose 5'-phosphate)-DNA + a 5'-end 5'-phospho-2'-deoxyribonucleoside-DNA + H(+)</text>
        <dbReference type="Rhea" id="RHEA:66592"/>
        <dbReference type="Rhea" id="RHEA-COMP:13180"/>
        <dbReference type="Rhea" id="RHEA-COMP:16897"/>
        <dbReference type="Rhea" id="RHEA-COMP:17067"/>
        <dbReference type="ChEBI" id="CHEBI:15378"/>
        <dbReference type="ChEBI" id="CHEBI:136412"/>
        <dbReference type="ChEBI" id="CHEBI:157695"/>
        <dbReference type="ChEBI" id="CHEBI:167181"/>
        <dbReference type="EC" id="4.2.99.18"/>
    </reaction>
</comment>
<dbReference type="Pfam" id="PF06827">
    <property type="entry name" value="zf-FPG_IleRS"/>
    <property type="match status" value="1"/>
</dbReference>
<keyword evidence="14" id="KW-0234">DNA repair</keyword>
<dbReference type="GO" id="GO:0034039">
    <property type="term" value="F:8-oxo-7,8-dihydroguanine DNA N-glycosylase activity"/>
    <property type="evidence" value="ECO:0007669"/>
    <property type="project" value="TreeGrafter"/>
</dbReference>
<keyword evidence="11 23" id="KW-0378">Hydrolase</keyword>
<organism evidence="23 24">
    <name type="scientific">Candidatus Nitrohelix vancouverensis</name>
    <dbReference type="NCBI Taxonomy" id="2705534"/>
    <lineage>
        <taxon>Bacteria</taxon>
        <taxon>Pseudomonadati</taxon>
        <taxon>Nitrospinota/Tectimicrobiota group</taxon>
        <taxon>Nitrospinota</taxon>
        <taxon>Nitrospinia</taxon>
        <taxon>Nitrospinales</taxon>
        <taxon>Nitrospinaceae</taxon>
        <taxon>Candidatus Nitrohelix</taxon>
    </lineage>
</organism>
<evidence type="ECO:0000256" key="19">
    <source>
        <dbReference type="ARBA" id="ARBA00044632"/>
    </source>
</evidence>
<dbReference type="NCBIfam" id="TIGR00577">
    <property type="entry name" value="fpg"/>
    <property type="match status" value="1"/>
</dbReference>
<evidence type="ECO:0000256" key="1">
    <source>
        <dbReference type="ARBA" id="ARBA00001668"/>
    </source>
</evidence>
<dbReference type="EC" id="3.2.2.23" evidence="5"/>
<keyword evidence="8" id="KW-0479">Metal-binding</keyword>
<evidence type="ECO:0000259" key="22">
    <source>
        <dbReference type="PROSITE" id="PS51068"/>
    </source>
</evidence>
<evidence type="ECO:0000256" key="7">
    <source>
        <dbReference type="ARBA" id="ARBA00016240"/>
    </source>
</evidence>
<dbReference type="InterPro" id="IPR035937">
    <property type="entry name" value="FPG_N"/>
</dbReference>
<dbReference type="SUPFAM" id="SSF57716">
    <property type="entry name" value="Glucocorticoid receptor-like (DNA-binding domain)"/>
    <property type="match status" value="1"/>
</dbReference>
<dbReference type="SMART" id="SM01232">
    <property type="entry name" value="H2TH"/>
    <property type="match status" value="1"/>
</dbReference>
<evidence type="ECO:0000259" key="21">
    <source>
        <dbReference type="PROSITE" id="PS51066"/>
    </source>
</evidence>
<accession>A0A7T0G4A7</accession>
<dbReference type="PROSITE" id="PS51066">
    <property type="entry name" value="ZF_FPG_2"/>
    <property type="match status" value="1"/>
</dbReference>
<evidence type="ECO:0000313" key="24">
    <source>
        <dbReference type="Proteomes" id="UP000594464"/>
    </source>
</evidence>
<dbReference type="InterPro" id="IPR010979">
    <property type="entry name" value="Ribosomal_uS13-like_H2TH"/>
</dbReference>
<dbReference type="EC" id="4.2.99.18" evidence="6"/>
<evidence type="ECO:0000256" key="12">
    <source>
        <dbReference type="ARBA" id="ARBA00022833"/>
    </source>
</evidence>
<dbReference type="GO" id="GO:0140078">
    <property type="term" value="F:class I DNA-(apurinic or apyrimidinic site) endonuclease activity"/>
    <property type="evidence" value="ECO:0007669"/>
    <property type="project" value="UniProtKB-EC"/>
</dbReference>
<gene>
    <name evidence="23" type="primary">mutM</name>
    <name evidence="23" type="ORF">G3M78_13080</name>
</gene>
<evidence type="ECO:0000256" key="6">
    <source>
        <dbReference type="ARBA" id="ARBA00012720"/>
    </source>
</evidence>
<keyword evidence="17 23" id="KW-0326">Glycosidase</keyword>
<reference evidence="24" key="1">
    <citation type="submission" date="2020-02" db="EMBL/GenBank/DDBJ databases">
        <title>Genomic and physiological characterization of two novel Nitrospinaceae genera.</title>
        <authorList>
            <person name="Mueller A.J."/>
            <person name="Jung M.-Y."/>
            <person name="Strachan C.R."/>
            <person name="Herbold C.W."/>
            <person name="Kirkegaard R.H."/>
            <person name="Daims H."/>
        </authorList>
    </citation>
    <scope>NUCLEOTIDE SEQUENCE [LARGE SCALE GENOMIC DNA]</scope>
</reference>
<evidence type="ECO:0000256" key="11">
    <source>
        <dbReference type="ARBA" id="ARBA00022801"/>
    </source>
</evidence>
<comment type="similarity">
    <text evidence="3">Belongs to the FPG family.</text>
</comment>
<feature type="domain" description="FPG-type" evidence="21">
    <location>
        <begin position="237"/>
        <end position="271"/>
    </location>
</feature>
<keyword evidence="13" id="KW-0238">DNA-binding</keyword>
<evidence type="ECO:0000256" key="4">
    <source>
        <dbReference type="ARBA" id="ARBA00011245"/>
    </source>
</evidence>
<evidence type="ECO:0000256" key="5">
    <source>
        <dbReference type="ARBA" id="ARBA00012024"/>
    </source>
</evidence>
<dbReference type="InterPro" id="IPR015887">
    <property type="entry name" value="DNA_glyclase_Znf_dom_DNA_BS"/>
</dbReference>
<proteinExistence type="inferred from homology"/>
<evidence type="ECO:0000256" key="15">
    <source>
        <dbReference type="ARBA" id="ARBA00023239"/>
    </source>
</evidence>
<evidence type="ECO:0000256" key="3">
    <source>
        <dbReference type="ARBA" id="ARBA00009409"/>
    </source>
</evidence>
<protein>
    <recommendedName>
        <fullName evidence="7">Formamidopyrimidine-DNA glycosylase</fullName>
        <ecNumber evidence="5">3.2.2.23</ecNumber>
        <ecNumber evidence="6">4.2.99.18</ecNumber>
    </recommendedName>
    <alternativeName>
        <fullName evidence="18">DNA-(apurinic or apyrimidinic site) lyase MutM</fullName>
    </alternativeName>
</protein>
<dbReference type="CDD" id="cd08966">
    <property type="entry name" value="EcFpg-like_N"/>
    <property type="match status" value="1"/>
</dbReference>
<keyword evidence="10 20" id="KW-0863">Zinc-finger</keyword>
<keyword evidence="15 23" id="KW-0456">Lyase</keyword>
<evidence type="ECO:0000256" key="17">
    <source>
        <dbReference type="ARBA" id="ARBA00023295"/>
    </source>
</evidence>
<comment type="subunit">
    <text evidence="4">Monomer.</text>
</comment>
<dbReference type="KEGG" id="nva:G3M78_13080"/>
<evidence type="ECO:0000256" key="9">
    <source>
        <dbReference type="ARBA" id="ARBA00022763"/>
    </source>
</evidence>
<dbReference type="SUPFAM" id="SSF46946">
    <property type="entry name" value="S13-like H2TH domain"/>
    <property type="match status" value="1"/>
</dbReference>
<dbReference type="GO" id="GO:0008270">
    <property type="term" value="F:zinc ion binding"/>
    <property type="evidence" value="ECO:0007669"/>
    <property type="project" value="UniProtKB-KW"/>
</dbReference>
<keyword evidence="9" id="KW-0227">DNA damage</keyword>
<dbReference type="NCBIfam" id="NF002211">
    <property type="entry name" value="PRK01103.1"/>
    <property type="match status" value="1"/>
</dbReference>
<dbReference type="Gene3D" id="3.20.190.10">
    <property type="entry name" value="MutM-like, N-terminal"/>
    <property type="match status" value="1"/>
</dbReference>
<evidence type="ECO:0000256" key="2">
    <source>
        <dbReference type="ARBA" id="ARBA00001947"/>
    </source>
</evidence>
<dbReference type="PANTHER" id="PTHR22993:SF9">
    <property type="entry name" value="FORMAMIDOPYRIMIDINE-DNA GLYCOSYLASE"/>
    <property type="match status" value="1"/>
</dbReference>
<dbReference type="PROSITE" id="PS51068">
    <property type="entry name" value="FPG_CAT"/>
    <property type="match status" value="1"/>
</dbReference>
<keyword evidence="16" id="KW-0511">Multifunctional enzyme</keyword>
<comment type="catalytic activity">
    <reaction evidence="1">
        <text>Hydrolysis of DNA containing ring-opened 7-methylguanine residues, releasing 2,6-diamino-4-hydroxy-5-(N-methyl)formamidopyrimidine.</text>
        <dbReference type="EC" id="3.2.2.23"/>
    </reaction>
</comment>
<feature type="domain" description="Formamidopyrimidine-DNA glycosylase catalytic" evidence="22">
    <location>
        <begin position="2"/>
        <end position="114"/>
    </location>
</feature>
<dbReference type="AlphaFoldDB" id="A0A7T0G4A7"/>
<evidence type="ECO:0000256" key="8">
    <source>
        <dbReference type="ARBA" id="ARBA00022723"/>
    </source>
</evidence>
<dbReference type="EMBL" id="CP048620">
    <property type="protein sequence ID" value="QPJ66275.1"/>
    <property type="molecule type" value="Genomic_DNA"/>
</dbReference>
<dbReference type="SUPFAM" id="SSF81624">
    <property type="entry name" value="N-terminal domain of MutM-like DNA repair proteins"/>
    <property type="match status" value="1"/>
</dbReference>
<dbReference type="GO" id="GO:0006284">
    <property type="term" value="P:base-excision repair"/>
    <property type="evidence" value="ECO:0007669"/>
    <property type="project" value="InterPro"/>
</dbReference>
<dbReference type="InterPro" id="IPR020629">
    <property type="entry name" value="FPG_Glyclase"/>
</dbReference>
<dbReference type="PROSITE" id="PS01242">
    <property type="entry name" value="ZF_FPG_1"/>
    <property type="match status" value="1"/>
</dbReference>
<dbReference type="SMART" id="SM00898">
    <property type="entry name" value="Fapy_DNA_glyco"/>
    <property type="match status" value="1"/>
</dbReference>
<dbReference type="Gene3D" id="1.10.8.50">
    <property type="match status" value="1"/>
</dbReference>
<evidence type="ECO:0000256" key="18">
    <source>
        <dbReference type="ARBA" id="ARBA00030638"/>
    </source>
</evidence>
<evidence type="ECO:0000256" key="14">
    <source>
        <dbReference type="ARBA" id="ARBA00023204"/>
    </source>
</evidence>
<dbReference type="Pfam" id="PF01149">
    <property type="entry name" value="Fapy_DNA_glyco"/>
    <property type="match status" value="1"/>
</dbReference>
<evidence type="ECO:0000256" key="16">
    <source>
        <dbReference type="ARBA" id="ARBA00023268"/>
    </source>
</evidence>
<dbReference type="InterPro" id="IPR012319">
    <property type="entry name" value="FPG_cat"/>
</dbReference>
<dbReference type="PANTHER" id="PTHR22993">
    <property type="entry name" value="FORMAMIDOPYRIMIDINE-DNA GLYCOSYLASE"/>
    <property type="match status" value="1"/>
</dbReference>
<evidence type="ECO:0000256" key="20">
    <source>
        <dbReference type="PROSITE-ProRule" id="PRU00391"/>
    </source>
</evidence>
<dbReference type="GO" id="GO:0003684">
    <property type="term" value="F:damaged DNA binding"/>
    <property type="evidence" value="ECO:0007669"/>
    <property type="project" value="InterPro"/>
</dbReference>
<dbReference type="InterPro" id="IPR000214">
    <property type="entry name" value="Znf_DNA_glyclase/AP_lyase"/>
</dbReference>
<comment type="cofactor">
    <cofactor evidence="2">
        <name>Zn(2+)</name>
        <dbReference type="ChEBI" id="CHEBI:29105"/>
    </cofactor>
</comment>
<evidence type="ECO:0000256" key="10">
    <source>
        <dbReference type="ARBA" id="ARBA00022771"/>
    </source>
</evidence>
<sequence length="271" mass="30686">MPELPEVETLKNALLPLVRHQVLEDIHFHRSNLRYPIPIADLNERFKGRRIDNVLRKGKYILFQAETGAMILHLGMSGRVTQSHSAEAKEKHTHIVFKFQSNLYLHFVDPRRFGCVAWAPENKGHPLLDRLGVDPMTPELTAQAMKTLAKGCTASIKSFLMDSHRLAGVGNIYACESLFRSGIRPTSPAGRVSLKRWERLVAELRFVLQQSIDAGGSTLRDFFNADGEPGYYSTQFCVYGKEKQACPQCSFPITRITQTGRSTFYCKKCQK</sequence>
<dbReference type="InterPro" id="IPR015886">
    <property type="entry name" value="H2TH_FPG"/>
</dbReference>
<dbReference type="InterPro" id="IPR010663">
    <property type="entry name" value="Znf_FPG/IleRS"/>
</dbReference>
<dbReference type="Proteomes" id="UP000594464">
    <property type="component" value="Chromosome"/>
</dbReference>